<organism evidence="5 6">
    <name type="scientific">Actinomadura vinacea</name>
    <dbReference type="NCBI Taxonomy" id="115336"/>
    <lineage>
        <taxon>Bacteria</taxon>
        <taxon>Bacillati</taxon>
        <taxon>Actinomycetota</taxon>
        <taxon>Actinomycetes</taxon>
        <taxon>Streptosporangiales</taxon>
        <taxon>Thermomonosporaceae</taxon>
        <taxon>Actinomadura</taxon>
    </lineage>
</organism>
<feature type="coiled-coil region" evidence="1">
    <location>
        <begin position="187"/>
        <end position="214"/>
    </location>
</feature>
<keyword evidence="6" id="KW-1185">Reference proteome</keyword>
<keyword evidence="3" id="KW-0812">Transmembrane</keyword>
<dbReference type="CDD" id="cd00081">
    <property type="entry name" value="Hint"/>
    <property type="match status" value="1"/>
</dbReference>
<evidence type="ECO:0000256" key="3">
    <source>
        <dbReference type="SAM" id="Phobius"/>
    </source>
</evidence>
<keyword evidence="3" id="KW-0472">Membrane</keyword>
<feature type="compositionally biased region" description="Low complexity" evidence="2">
    <location>
        <begin position="65"/>
        <end position="77"/>
    </location>
</feature>
<feature type="transmembrane region" description="Helical" evidence="3">
    <location>
        <begin position="12"/>
        <end position="34"/>
    </location>
</feature>
<dbReference type="SMART" id="SM00306">
    <property type="entry name" value="HintN"/>
    <property type="match status" value="1"/>
</dbReference>
<feature type="compositionally biased region" description="Pro residues" evidence="2">
    <location>
        <begin position="376"/>
        <end position="386"/>
    </location>
</feature>
<comment type="caution">
    <text evidence="5">The sequence shown here is derived from an EMBL/GenBank/DDBJ whole genome shotgun (WGS) entry which is preliminary data.</text>
</comment>
<dbReference type="EMBL" id="BAAARW010000012">
    <property type="protein sequence ID" value="GAA2421294.1"/>
    <property type="molecule type" value="Genomic_DNA"/>
</dbReference>
<proteinExistence type="predicted"/>
<dbReference type="Proteomes" id="UP001501231">
    <property type="component" value="Unassembled WGS sequence"/>
</dbReference>
<keyword evidence="3" id="KW-1133">Transmembrane helix</keyword>
<dbReference type="Gene3D" id="2.170.16.10">
    <property type="entry name" value="Hedgehog/Intein (Hint) domain"/>
    <property type="match status" value="1"/>
</dbReference>
<dbReference type="InterPro" id="IPR036844">
    <property type="entry name" value="Hint_dom_sf"/>
</dbReference>
<evidence type="ECO:0000256" key="2">
    <source>
        <dbReference type="SAM" id="MobiDB-lite"/>
    </source>
</evidence>
<feature type="domain" description="Hint" evidence="4">
    <location>
        <begin position="213"/>
        <end position="318"/>
    </location>
</feature>
<protein>
    <recommendedName>
        <fullName evidence="4">Hint domain-containing protein</fullName>
    </recommendedName>
</protein>
<name>A0ABP5W6P0_9ACTN</name>
<evidence type="ECO:0000313" key="5">
    <source>
        <dbReference type="EMBL" id="GAA2421294.1"/>
    </source>
</evidence>
<keyword evidence="1" id="KW-0175">Coiled coil</keyword>
<feature type="region of interest" description="Disordered" evidence="2">
    <location>
        <begin position="358"/>
        <end position="398"/>
    </location>
</feature>
<dbReference type="SUPFAM" id="SSF51294">
    <property type="entry name" value="Hedgehog/intein (Hint) domain"/>
    <property type="match status" value="1"/>
</dbReference>
<dbReference type="Pfam" id="PF07591">
    <property type="entry name" value="PT-HINT"/>
    <property type="match status" value="1"/>
</dbReference>
<dbReference type="RefSeq" id="WP_344590117.1">
    <property type="nucleotide sequence ID" value="NZ_BAAARW010000012.1"/>
</dbReference>
<evidence type="ECO:0000259" key="4">
    <source>
        <dbReference type="SMART" id="SM00306"/>
    </source>
</evidence>
<evidence type="ECO:0000256" key="1">
    <source>
        <dbReference type="SAM" id="Coils"/>
    </source>
</evidence>
<dbReference type="InterPro" id="IPR003587">
    <property type="entry name" value="Hint_dom_N"/>
</dbReference>
<accession>A0ABP5W6P0</accession>
<gene>
    <name evidence="5" type="ORF">GCM10010191_35870</name>
</gene>
<sequence length="487" mass="52270">MLRRLGDRGEGSLSYLAVILLFGSIVAAVTAVALPDEVVADIRAGICTVAGGRDCGGRERTDAAPSPSGSPGVSPGPSGTPGGSPTDAETPEEREYREALAALAQAERDAQGVENEWDDFDLLVEIGKLGLDFIAGDIIACVENPNLGDCLWALVGLVPWGKIGKLLKSIPKVVKLIDRFLDLKRRLDKARKGRKDARDRLDRALEACQRKQRNSFVPGTPVLMADGTRRPIEHVRVGDLVWAADPRSGRGGPQPVTAVIGGTGIKRLVDITIDLDGQVGGRTTTLTGTGDHPFWVRAAGDWIDADELVFGDRLTTADGRHATVVATQERARFQRVHNLTVAGPHTFHVVAADRGVLVHNDPVPTPGESCDVDQPTPSPTPTPTPTPSKGQPDPASQAGNVDMVADRIAAHANQRSIPGVRDDDVAEYLENIMRGSPGIKMRPTPSGTPRWAWWDGRTGTMLIREGDNGTFMQPGRGYQYFLEQINE</sequence>
<evidence type="ECO:0000313" key="6">
    <source>
        <dbReference type="Proteomes" id="UP001501231"/>
    </source>
</evidence>
<feature type="region of interest" description="Disordered" evidence="2">
    <location>
        <begin position="55"/>
        <end position="94"/>
    </location>
</feature>
<reference evidence="6" key="1">
    <citation type="journal article" date="2019" name="Int. J. Syst. Evol. Microbiol.">
        <title>The Global Catalogue of Microorganisms (GCM) 10K type strain sequencing project: providing services to taxonomists for standard genome sequencing and annotation.</title>
        <authorList>
            <consortium name="The Broad Institute Genomics Platform"/>
            <consortium name="The Broad Institute Genome Sequencing Center for Infectious Disease"/>
            <person name="Wu L."/>
            <person name="Ma J."/>
        </authorList>
    </citation>
    <scope>NUCLEOTIDE SEQUENCE [LARGE SCALE GENOMIC DNA]</scope>
    <source>
        <strain evidence="6">JCM 3325</strain>
    </source>
</reference>